<dbReference type="Proteomes" id="UP001589693">
    <property type="component" value="Unassembled WGS sequence"/>
</dbReference>
<evidence type="ECO:0000256" key="3">
    <source>
        <dbReference type="ARBA" id="ARBA00022840"/>
    </source>
</evidence>
<name>A0ABV5ZSR0_9PSEU</name>
<accession>A0ABV5ZSR0</accession>
<comment type="caution">
    <text evidence="5">The sequence shown here is derived from an EMBL/GenBank/DDBJ whole genome shotgun (WGS) entry which is preliminary data.</text>
</comment>
<protein>
    <submittedName>
        <fullName evidence="5">ATP-binding cassette domain-containing protein</fullName>
    </submittedName>
</protein>
<dbReference type="InterPro" id="IPR003593">
    <property type="entry name" value="AAA+_ATPase"/>
</dbReference>
<evidence type="ECO:0000256" key="1">
    <source>
        <dbReference type="ARBA" id="ARBA00022448"/>
    </source>
</evidence>
<dbReference type="EMBL" id="JBHLZU010000006">
    <property type="protein sequence ID" value="MFB9903922.1"/>
    <property type="molecule type" value="Genomic_DNA"/>
</dbReference>
<keyword evidence="1" id="KW-0813">Transport</keyword>
<dbReference type="PANTHER" id="PTHR42939">
    <property type="entry name" value="ABC TRANSPORTER ATP-BINDING PROTEIN ALBC-RELATED"/>
    <property type="match status" value="1"/>
</dbReference>
<organism evidence="5 6">
    <name type="scientific">Allokutzneria oryzae</name>
    <dbReference type="NCBI Taxonomy" id="1378989"/>
    <lineage>
        <taxon>Bacteria</taxon>
        <taxon>Bacillati</taxon>
        <taxon>Actinomycetota</taxon>
        <taxon>Actinomycetes</taxon>
        <taxon>Pseudonocardiales</taxon>
        <taxon>Pseudonocardiaceae</taxon>
        <taxon>Allokutzneria</taxon>
    </lineage>
</organism>
<keyword evidence="2" id="KW-0547">Nucleotide-binding</keyword>
<evidence type="ECO:0000313" key="6">
    <source>
        <dbReference type="Proteomes" id="UP001589693"/>
    </source>
</evidence>
<keyword evidence="6" id="KW-1185">Reference proteome</keyword>
<feature type="domain" description="ABC transporter" evidence="4">
    <location>
        <begin position="2"/>
        <end position="216"/>
    </location>
</feature>
<keyword evidence="3 5" id="KW-0067">ATP-binding</keyword>
<dbReference type="Pfam" id="PF00005">
    <property type="entry name" value="ABC_tran"/>
    <property type="match status" value="1"/>
</dbReference>
<proteinExistence type="predicted"/>
<dbReference type="InterPro" id="IPR051782">
    <property type="entry name" value="ABC_Transporter_VariousFunc"/>
</dbReference>
<dbReference type="SMART" id="SM00382">
    <property type="entry name" value="AAA"/>
    <property type="match status" value="1"/>
</dbReference>
<dbReference type="Gene3D" id="3.40.50.300">
    <property type="entry name" value="P-loop containing nucleotide triphosphate hydrolases"/>
    <property type="match status" value="1"/>
</dbReference>
<dbReference type="InterPro" id="IPR003439">
    <property type="entry name" value="ABC_transporter-like_ATP-bd"/>
</dbReference>
<dbReference type="InterPro" id="IPR027417">
    <property type="entry name" value="P-loop_NTPase"/>
</dbReference>
<sequence>MIELAGVGKRYGRGPWVLRGVGLELAPTGLAVLLGVNGSGKSTLLKVLAGIVVPTEGTVSGRGTVGYVPERFPASLKLSARNYLQHQAAVRGTRETGIELLDRLGFIGDLDRPMAQLSKGNTQRVALVQALVARPELLVLDEPFAGLDERSRAELCALVHEAVRDGATAVVTDHTGSRSRLASTLTVTVTDGAVRPVEPGAGGTGAVALACPSGVRSEVESLPGVLQSTTDGPLLALDVLGTELDAVLAAALALGCSVHEVRRERATAAS</sequence>
<dbReference type="RefSeq" id="WP_377851082.1">
    <property type="nucleotide sequence ID" value="NZ_JBHLZU010000006.1"/>
</dbReference>
<dbReference type="GO" id="GO:0005524">
    <property type="term" value="F:ATP binding"/>
    <property type="evidence" value="ECO:0007669"/>
    <property type="project" value="UniProtKB-KW"/>
</dbReference>
<gene>
    <name evidence="5" type="ORF">ACFFQA_08225</name>
</gene>
<dbReference type="SUPFAM" id="SSF52540">
    <property type="entry name" value="P-loop containing nucleoside triphosphate hydrolases"/>
    <property type="match status" value="1"/>
</dbReference>
<reference evidence="5 6" key="1">
    <citation type="submission" date="2024-09" db="EMBL/GenBank/DDBJ databases">
        <authorList>
            <person name="Sun Q."/>
            <person name="Mori K."/>
        </authorList>
    </citation>
    <scope>NUCLEOTIDE SEQUENCE [LARGE SCALE GENOMIC DNA]</scope>
    <source>
        <strain evidence="5 6">TBRC 7907</strain>
    </source>
</reference>
<evidence type="ECO:0000256" key="2">
    <source>
        <dbReference type="ARBA" id="ARBA00022741"/>
    </source>
</evidence>
<evidence type="ECO:0000259" key="4">
    <source>
        <dbReference type="PROSITE" id="PS50893"/>
    </source>
</evidence>
<dbReference type="PANTHER" id="PTHR42939:SF1">
    <property type="entry name" value="ABC TRANSPORTER ATP-BINDING PROTEIN ALBC-RELATED"/>
    <property type="match status" value="1"/>
</dbReference>
<evidence type="ECO:0000313" key="5">
    <source>
        <dbReference type="EMBL" id="MFB9903922.1"/>
    </source>
</evidence>
<dbReference type="PROSITE" id="PS50893">
    <property type="entry name" value="ABC_TRANSPORTER_2"/>
    <property type="match status" value="1"/>
</dbReference>